<keyword evidence="3" id="KW-0547">Nucleotide-binding</keyword>
<dbReference type="InterPro" id="IPR036640">
    <property type="entry name" value="ABC1_TM_sf"/>
</dbReference>
<sequence>MQGLLERMPYSLGVVLDGLIWRTGPLVLQLALSLAVIGQMMGAGYVVGFLALAVGFVGVSWLGFQRQIRVARVHNENLAQSSQRLGDVLKNARRVVSNGAIPHEVKGVEETFDLRERSEAGVNGSLSQLSGMQWLVMALALGAVMAMGGRDVLLGRITTGDFVLLQAYAIRLSLPLSTVAFVLSQSASALATLSEVLGLQGSVPAPILPPRQPKPATVTVDGVSFSYGPGRAQLQDISVDFPAGSISVIVGANGSGKSTLAQLIAGQLVPDHGRIFAYTGRSATDCPTAAAGSVLYIPQRTSLFNRTLRSNLLYPPTQLRDTDALVHLQAWGFQSDGRAIDLDLPVGEGGSALSGGQVQKVELARLLGMRASCLILDEATSALDPVSEGRVMADLVATHGSRTTLIFVSHRVEMAERADQVVWMDGGRVMAVGSHSDLIQRREYRQLWNLQHY</sequence>
<dbReference type="Proteomes" id="UP000215616">
    <property type="component" value="Unassembled WGS sequence"/>
</dbReference>
<evidence type="ECO:0000256" key="3">
    <source>
        <dbReference type="ARBA" id="ARBA00022741"/>
    </source>
</evidence>
<dbReference type="InterPro" id="IPR011527">
    <property type="entry name" value="ABC1_TM_dom"/>
</dbReference>
<dbReference type="PANTHER" id="PTHR24221">
    <property type="entry name" value="ATP-BINDING CASSETTE SUB-FAMILY B"/>
    <property type="match status" value="1"/>
</dbReference>
<feature type="transmembrane region" description="Helical" evidence="7">
    <location>
        <begin position="12"/>
        <end position="37"/>
    </location>
</feature>
<evidence type="ECO:0000259" key="9">
    <source>
        <dbReference type="PROSITE" id="PS50929"/>
    </source>
</evidence>
<comment type="subcellular location">
    <subcellularLocation>
        <location evidence="1">Cell membrane</location>
        <topology evidence="1">Multi-pass membrane protein</topology>
    </subcellularLocation>
</comment>
<dbReference type="PANTHER" id="PTHR24221:SF654">
    <property type="entry name" value="ATP-BINDING CASSETTE SUB-FAMILY B MEMBER 6"/>
    <property type="match status" value="1"/>
</dbReference>
<dbReference type="InterPro" id="IPR003439">
    <property type="entry name" value="ABC_transporter-like_ATP-bd"/>
</dbReference>
<dbReference type="CDD" id="cd03228">
    <property type="entry name" value="ABCC_MRP_Like"/>
    <property type="match status" value="1"/>
</dbReference>
<dbReference type="InterPro" id="IPR027417">
    <property type="entry name" value="P-loop_NTPase"/>
</dbReference>
<reference evidence="10 11" key="1">
    <citation type="submission" date="2017-03" db="EMBL/GenBank/DDBJ databases">
        <title>Lifting the veil on microbial sulfur biogeochemistry in mining wastewaters.</title>
        <authorList>
            <person name="Kantor R.S."/>
            <person name="Colenbrander Nelson T."/>
            <person name="Marshall S."/>
            <person name="Bennett D."/>
            <person name="Apte S."/>
            <person name="Camacho D."/>
            <person name="Thomas B.C."/>
            <person name="Warren L.A."/>
            <person name="Banfield J.F."/>
        </authorList>
    </citation>
    <scope>NUCLEOTIDE SEQUENCE [LARGE SCALE GENOMIC DNA]</scope>
    <source>
        <strain evidence="10">32-67-7</strain>
    </source>
</reference>
<proteinExistence type="predicted"/>
<dbReference type="SUPFAM" id="SSF90123">
    <property type="entry name" value="ABC transporter transmembrane region"/>
    <property type="match status" value="1"/>
</dbReference>
<evidence type="ECO:0000259" key="8">
    <source>
        <dbReference type="PROSITE" id="PS50893"/>
    </source>
</evidence>
<dbReference type="InterPro" id="IPR039421">
    <property type="entry name" value="Type_1_exporter"/>
</dbReference>
<dbReference type="GO" id="GO:0005886">
    <property type="term" value="C:plasma membrane"/>
    <property type="evidence" value="ECO:0007669"/>
    <property type="project" value="UniProtKB-SubCell"/>
</dbReference>
<feature type="domain" description="ABC transmembrane type-1" evidence="9">
    <location>
        <begin position="27"/>
        <end position="188"/>
    </location>
</feature>
<dbReference type="GO" id="GO:0016887">
    <property type="term" value="F:ATP hydrolysis activity"/>
    <property type="evidence" value="ECO:0007669"/>
    <property type="project" value="InterPro"/>
</dbReference>
<evidence type="ECO:0000313" key="10">
    <source>
        <dbReference type="EMBL" id="OYX04065.1"/>
    </source>
</evidence>
<dbReference type="GO" id="GO:0005524">
    <property type="term" value="F:ATP binding"/>
    <property type="evidence" value="ECO:0007669"/>
    <property type="project" value="UniProtKB-KW"/>
</dbReference>
<gene>
    <name evidence="10" type="ORF">B7Z12_07905</name>
</gene>
<dbReference type="PROSITE" id="PS50893">
    <property type="entry name" value="ABC_TRANSPORTER_2"/>
    <property type="match status" value="1"/>
</dbReference>
<keyword evidence="2 7" id="KW-0812">Transmembrane</keyword>
<dbReference type="AlphaFoldDB" id="A0A258D7Z3"/>
<dbReference type="PROSITE" id="PS50929">
    <property type="entry name" value="ABC_TM1F"/>
    <property type="match status" value="1"/>
</dbReference>
<dbReference type="EMBL" id="NCDQ01000100">
    <property type="protein sequence ID" value="OYX04065.1"/>
    <property type="molecule type" value="Genomic_DNA"/>
</dbReference>
<feature type="transmembrane region" description="Helical" evidence="7">
    <location>
        <begin position="43"/>
        <end position="64"/>
    </location>
</feature>
<evidence type="ECO:0000256" key="4">
    <source>
        <dbReference type="ARBA" id="ARBA00022840"/>
    </source>
</evidence>
<dbReference type="SUPFAM" id="SSF52540">
    <property type="entry name" value="P-loop containing nucleoside triphosphate hydrolases"/>
    <property type="match status" value="1"/>
</dbReference>
<evidence type="ECO:0000256" key="6">
    <source>
        <dbReference type="ARBA" id="ARBA00023136"/>
    </source>
</evidence>
<protein>
    <recommendedName>
        <fullName evidence="12">ABC transporter ATP-binding protein</fullName>
    </recommendedName>
</protein>
<dbReference type="Gene3D" id="1.20.1560.10">
    <property type="entry name" value="ABC transporter type 1, transmembrane domain"/>
    <property type="match status" value="1"/>
</dbReference>
<dbReference type="Gene3D" id="3.40.50.300">
    <property type="entry name" value="P-loop containing nucleotide triphosphate hydrolases"/>
    <property type="match status" value="1"/>
</dbReference>
<evidence type="ECO:0000256" key="5">
    <source>
        <dbReference type="ARBA" id="ARBA00022989"/>
    </source>
</evidence>
<feature type="domain" description="ABC transporter" evidence="8">
    <location>
        <begin position="218"/>
        <end position="451"/>
    </location>
</feature>
<evidence type="ECO:0000256" key="2">
    <source>
        <dbReference type="ARBA" id="ARBA00022692"/>
    </source>
</evidence>
<keyword evidence="4" id="KW-0067">ATP-binding</keyword>
<dbReference type="GO" id="GO:0140359">
    <property type="term" value="F:ABC-type transporter activity"/>
    <property type="evidence" value="ECO:0007669"/>
    <property type="project" value="InterPro"/>
</dbReference>
<keyword evidence="6 7" id="KW-0472">Membrane</keyword>
<evidence type="ECO:0000256" key="7">
    <source>
        <dbReference type="SAM" id="Phobius"/>
    </source>
</evidence>
<comment type="caution">
    <text evidence="10">The sequence shown here is derived from an EMBL/GenBank/DDBJ whole genome shotgun (WGS) entry which is preliminary data.</text>
</comment>
<evidence type="ECO:0000256" key="1">
    <source>
        <dbReference type="ARBA" id="ARBA00004651"/>
    </source>
</evidence>
<dbReference type="Pfam" id="PF00005">
    <property type="entry name" value="ABC_tran"/>
    <property type="match status" value="1"/>
</dbReference>
<accession>A0A258D7Z3</accession>
<evidence type="ECO:0008006" key="12">
    <source>
        <dbReference type="Google" id="ProtNLM"/>
    </source>
</evidence>
<organism evidence="10 11">
    <name type="scientific">Caulobacter vibrioides</name>
    <name type="common">Caulobacter crescentus</name>
    <dbReference type="NCBI Taxonomy" id="155892"/>
    <lineage>
        <taxon>Bacteria</taxon>
        <taxon>Pseudomonadati</taxon>
        <taxon>Pseudomonadota</taxon>
        <taxon>Alphaproteobacteria</taxon>
        <taxon>Caulobacterales</taxon>
        <taxon>Caulobacteraceae</taxon>
        <taxon>Caulobacter</taxon>
    </lineage>
</organism>
<evidence type="ECO:0000313" key="11">
    <source>
        <dbReference type="Proteomes" id="UP000215616"/>
    </source>
</evidence>
<dbReference type="InterPro" id="IPR003593">
    <property type="entry name" value="AAA+_ATPase"/>
</dbReference>
<name>A0A258D7Z3_CAUVI</name>
<dbReference type="SMART" id="SM00382">
    <property type="entry name" value="AAA"/>
    <property type="match status" value="1"/>
</dbReference>
<keyword evidence="5 7" id="KW-1133">Transmembrane helix</keyword>